<reference evidence="5" key="1">
    <citation type="submission" date="2020-08" db="EMBL/GenBank/DDBJ databases">
        <title>Sequencing the genomes of 1000 actinobacteria strains.</title>
        <authorList>
            <person name="Klenk H.-P."/>
        </authorList>
    </citation>
    <scope>NUCLEOTIDE SEQUENCE</scope>
    <source>
        <strain evidence="5">DSM 10695</strain>
    </source>
</reference>
<proteinExistence type="inferred from homology"/>
<dbReference type="GO" id="GO:0016757">
    <property type="term" value="F:glycosyltransferase activity"/>
    <property type="evidence" value="ECO:0007669"/>
    <property type="project" value="UniProtKB-KW"/>
</dbReference>
<name>A0A923E1U7_9ACTO</name>
<keyword evidence="2" id="KW-0328">Glycosyltransferase</keyword>
<accession>A0A923E1U7</accession>
<gene>
    <name evidence="5" type="ORF">HD592_000879</name>
</gene>
<evidence type="ECO:0000256" key="2">
    <source>
        <dbReference type="ARBA" id="ARBA00022676"/>
    </source>
</evidence>
<dbReference type="InterPro" id="IPR001173">
    <property type="entry name" value="Glyco_trans_2-like"/>
</dbReference>
<dbReference type="Proteomes" id="UP000617426">
    <property type="component" value="Unassembled WGS sequence"/>
</dbReference>
<evidence type="ECO:0000313" key="6">
    <source>
        <dbReference type="Proteomes" id="UP000617426"/>
    </source>
</evidence>
<evidence type="ECO:0000256" key="1">
    <source>
        <dbReference type="ARBA" id="ARBA00006739"/>
    </source>
</evidence>
<sequence length="605" mass="67002">MTHASIAAVVVAFNRATMLRDTLDALAAQTRRLDDVIVVDNASSDESAQVARGHRVVTDVVPMERNIGGAGGFAVGIARAIARGAEFVWLMDDDTVPSPTALAELCRAHRDYPGQPAVLACRADWIDGREHPMNTLRERFLVDPLLRRRAAIAGARQIRTASFVAILIDARAIREEGLPVADYFLWNDDFEYTARLLRRRVGLYVDAARVEHRTNAFANSTDVDPGPRFVNEVRNKVWAFTRSRAFSPVDTLVFGPATALRWIRMIAKSAQRRERLRDLREGIVRGSRTPRPTAEVLWNTPVGRQAAVLEAGAATRIPPRRAQGPVDFAVLLPVWAGDAPEYFERSLRSVGADQTRKASLLLIVADGPVDARINEILSDCQSGAREDLTGGVPVEVVRIAENRGLANALNKGLEACPYEVVARVDADDVSLPHRFAMQLPLIEEGFELIGSAIAEFDADEAETGLVRRMPLEAREIRETITVRDPFNHPTVVYTKSAVAKAGGYEHVDRMEDYWLFARMVLGGAACCNIQQPLVLYRIGDGAYTRRGGASMFRSEMALQRLLVERGLIGPLRWARNVAVRGGYRLVPASLRKALYQNVGRIVWFR</sequence>
<dbReference type="RefSeq" id="WP_184452206.1">
    <property type="nucleotide sequence ID" value="NZ_JACHMK010000001.1"/>
</dbReference>
<dbReference type="InterPro" id="IPR050834">
    <property type="entry name" value="Glycosyltransf_2"/>
</dbReference>
<evidence type="ECO:0000259" key="4">
    <source>
        <dbReference type="Pfam" id="PF00535"/>
    </source>
</evidence>
<comment type="caution">
    <text evidence="5">The sequence shown here is derived from an EMBL/GenBank/DDBJ whole genome shotgun (WGS) entry which is preliminary data.</text>
</comment>
<evidence type="ECO:0000313" key="5">
    <source>
        <dbReference type="EMBL" id="MBB6334314.1"/>
    </source>
</evidence>
<dbReference type="Gene3D" id="3.90.550.10">
    <property type="entry name" value="Spore Coat Polysaccharide Biosynthesis Protein SpsA, Chain A"/>
    <property type="match status" value="2"/>
</dbReference>
<feature type="domain" description="Glycosyltransferase 2-like" evidence="4">
    <location>
        <begin position="9"/>
        <end position="115"/>
    </location>
</feature>
<comment type="similarity">
    <text evidence="1">Belongs to the glycosyltransferase 2 family.</text>
</comment>
<dbReference type="PANTHER" id="PTHR43685:SF5">
    <property type="entry name" value="GLYCOSYLTRANSFERASE EPSE-RELATED"/>
    <property type="match status" value="1"/>
</dbReference>
<dbReference type="InterPro" id="IPR029044">
    <property type="entry name" value="Nucleotide-diphossugar_trans"/>
</dbReference>
<dbReference type="PANTHER" id="PTHR43685">
    <property type="entry name" value="GLYCOSYLTRANSFERASE"/>
    <property type="match status" value="1"/>
</dbReference>
<dbReference type="AlphaFoldDB" id="A0A923E1U7"/>
<keyword evidence="6" id="KW-1185">Reference proteome</keyword>
<dbReference type="EMBL" id="JACHMK010000001">
    <property type="protein sequence ID" value="MBB6334314.1"/>
    <property type="molecule type" value="Genomic_DNA"/>
</dbReference>
<organism evidence="5 6">
    <name type="scientific">Schaalia hyovaginalis</name>
    <dbReference type="NCBI Taxonomy" id="29316"/>
    <lineage>
        <taxon>Bacteria</taxon>
        <taxon>Bacillati</taxon>
        <taxon>Actinomycetota</taxon>
        <taxon>Actinomycetes</taxon>
        <taxon>Actinomycetales</taxon>
        <taxon>Actinomycetaceae</taxon>
        <taxon>Schaalia</taxon>
    </lineage>
</organism>
<feature type="domain" description="Glycosyltransferase 2-like" evidence="4">
    <location>
        <begin position="340"/>
        <end position="491"/>
    </location>
</feature>
<keyword evidence="3" id="KW-0808">Transferase</keyword>
<dbReference type="SUPFAM" id="SSF53448">
    <property type="entry name" value="Nucleotide-diphospho-sugar transferases"/>
    <property type="match status" value="2"/>
</dbReference>
<evidence type="ECO:0000256" key="3">
    <source>
        <dbReference type="ARBA" id="ARBA00022679"/>
    </source>
</evidence>
<dbReference type="Pfam" id="PF00535">
    <property type="entry name" value="Glycos_transf_2"/>
    <property type="match status" value="2"/>
</dbReference>
<protein>
    <submittedName>
        <fullName evidence="5">GT2 family glycosyltransferase</fullName>
    </submittedName>
</protein>